<evidence type="ECO:0000313" key="3">
    <source>
        <dbReference type="EMBL" id="KAG0247424.1"/>
    </source>
</evidence>
<feature type="region of interest" description="Disordered" evidence="2">
    <location>
        <begin position="115"/>
        <end position="145"/>
    </location>
</feature>
<evidence type="ECO:0000256" key="2">
    <source>
        <dbReference type="SAM" id="MobiDB-lite"/>
    </source>
</evidence>
<comment type="caution">
    <text evidence="3">The sequence shown here is derived from an EMBL/GenBank/DDBJ whole genome shotgun (WGS) entry which is preliminary data.</text>
</comment>
<dbReference type="Proteomes" id="UP000726737">
    <property type="component" value="Unassembled WGS sequence"/>
</dbReference>
<dbReference type="OrthoDB" id="2449454at2759"/>
<gene>
    <name evidence="3" type="ORF">BG011_001536</name>
</gene>
<feature type="compositionally biased region" description="Polar residues" evidence="2">
    <location>
        <begin position="320"/>
        <end position="336"/>
    </location>
</feature>
<organism evidence="3 4">
    <name type="scientific">Mortierella polycephala</name>
    <dbReference type="NCBI Taxonomy" id="41804"/>
    <lineage>
        <taxon>Eukaryota</taxon>
        <taxon>Fungi</taxon>
        <taxon>Fungi incertae sedis</taxon>
        <taxon>Mucoromycota</taxon>
        <taxon>Mortierellomycotina</taxon>
        <taxon>Mortierellomycetes</taxon>
        <taxon>Mortierellales</taxon>
        <taxon>Mortierellaceae</taxon>
        <taxon>Mortierella</taxon>
    </lineage>
</organism>
<sequence>MIITGTRTNYSATIAVDVVEICIVRAKLLQSTRRIRPFFPIIGIKLLRGNNSDRTVETAYTTNRDTTLKSVDSGVIEAQNKNIRDEKLKVGGRWIQGEISEDLCYGYGRISRKAISSQEEQSRATHRAAGDDIETSIGAPGTEENEAWRQECLNEMEEMNPNVSAQFDDIMPREHTFVPEELATKLEIKEHSLPPDLPANVIQVMRNQQLQRATYFTGVMSGIQQIIEEQQRNRLQMEQLQRQQIELQQLQDQEQDRRYQEQVAFQQYLMRILDAWYNEIAAPPRFSVPVESISLGQSAITTATATATSSSSSASRLRQKATSTVTQQEASSNRKQLNNRKRVVAEIKFQASQAMEEDPGLSREQAIENAIVNLNNENKIT</sequence>
<feature type="coiled-coil region" evidence="1">
    <location>
        <begin position="223"/>
        <end position="257"/>
    </location>
</feature>
<keyword evidence="1" id="KW-0175">Coiled coil</keyword>
<dbReference type="AlphaFoldDB" id="A0A9P6PIS5"/>
<feature type="region of interest" description="Disordered" evidence="2">
    <location>
        <begin position="305"/>
        <end position="337"/>
    </location>
</feature>
<protein>
    <submittedName>
        <fullName evidence="3">Uncharacterized protein</fullName>
    </submittedName>
</protein>
<keyword evidence="4" id="KW-1185">Reference proteome</keyword>
<evidence type="ECO:0000256" key="1">
    <source>
        <dbReference type="SAM" id="Coils"/>
    </source>
</evidence>
<name>A0A9P6PIS5_9FUNG</name>
<reference evidence="3" key="1">
    <citation type="journal article" date="2020" name="Fungal Divers.">
        <title>Resolving the Mortierellaceae phylogeny through synthesis of multi-gene phylogenetics and phylogenomics.</title>
        <authorList>
            <person name="Vandepol N."/>
            <person name="Liber J."/>
            <person name="Desiro A."/>
            <person name="Na H."/>
            <person name="Kennedy M."/>
            <person name="Barry K."/>
            <person name="Grigoriev I.V."/>
            <person name="Miller A.N."/>
            <person name="O'Donnell K."/>
            <person name="Stajich J.E."/>
            <person name="Bonito G."/>
        </authorList>
    </citation>
    <scope>NUCLEOTIDE SEQUENCE</scope>
    <source>
        <strain evidence="3">KOD948</strain>
    </source>
</reference>
<proteinExistence type="predicted"/>
<dbReference type="EMBL" id="JAAAJA010001404">
    <property type="protein sequence ID" value="KAG0247424.1"/>
    <property type="molecule type" value="Genomic_DNA"/>
</dbReference>
<accession>A0A9P6PIS5</accession>
<evidence type="ECO:0000313" key="4">
    <source>
        <dbReference type="Proteomes" id="UP000726737"/>
    </source>
</evidence>
<feature type="compositionally biased region" description="Low complexity" evidence="2">
    <location>
        <begin position="305"/>
        <end position="315"/>
    </location>
</feature>